<keyword evidence="5" id="KW-0472">Membrane</keyword>
<gene>
    <name evidence="7" type="ORF">NX782_00825</name>
</gene>
<organism evidence="7 8">
    <name type="scientific">Massilia norwichensis</name>
    <dbReference type="NCBI Taxonomy" id="1442366"/>
    <lineage>
        <taxon>Bacteria</taxon>
        <taxon>Pseudomonadati</taxon>
        <taxon>Pseudomonadota</taxon>
        <taxon>Betaproteobacteria</taxon>
        <taxon>Burkholderiales</taxon>
        <taxon>Oxalobacteraceae</taxon>
        <taxon>Telluria group</taxon>
        <taxon>Massilia</taxon>
    </lineage>
</organism>
<evidence type="ECO:0000256" key="4">
    <source>
        <dbReference type="ARBA" id="ARBA00022679"/>
    </source>
</evidence>
<dbReference type="RefSeq" id="WP_258843575.1">
    <property type="nucleotide sequence ID" value="NZ_JANUGX010000001.1"/>
</dbReference>
<evidence type="ECO:0000256" key="2">
    <source>
        <dbReference type="ARBA" id="ARBA00022475"/>
    </source>
</evidence>
<comment type="caution">
    <text evidence="7">The sequence shown here is derived from an EMBL/GenBank/DDBJ whole genome shotgun (WGS) entry which is preliminary data.</text>
</comment>
<protein>
    <submittedName>
        <fullName evidence="7">Acyltransferase</fullName>
    </submittedName>
</protein>
<dbReference type="PANTHER" id="PTHR30606:SF9">
    <property type="entry name" value="LIPID A BIOSYNTHESIS LAUROYLTRANSFERASE"/>
    <property type="match status" value="1"/>
</dbReference>
<proteinExistence type="predicted"/>
<evidence type="ECO:0000256" key="6">
    <source>
        <dbReference type="ARBA" id="ARBA00023315"/>
    </source>
</evidence>
<evidence type="ECO:0000256" key="5">
    <source>
        <dbReference type="ARBA" id="ARBA00023136"/>
    </source>
</evidence>
<keyword evidence="2" id="KW-1003">Cell membrane</keyword>
<keyword evidence="6 7" id="KW-0012">Acyltransferase</keyword>
<evidence type="ECO:0000256" key="3">
    <source>
        <dbReference type="ARBA" id="ARBA00022519"/>
    </source>
</evidence>
<evidence type="ECO:0000256" key="1">
    <source>
        <dbReference type="ARBA" id="ARBA00004533"/>
    </source>
</evidence>
<evidence type="ECO:0000313" key="8">
    <source>
        <dbReference type="Proteomes" id="UP001205560"/>
    </source>
</evidence>
<keyword evidence="3" id="KW-0997">Cell inner membrane</keyword>
<dbReference type="InterPro" id="IPR014548">
    <property type="entry name" value="Ac_Trasf"/>
</dbReference>
<reference evidence="7 8" key="1">
    <citation type="submission" date="2022-08" db="EMBL/GenBank/DDBJ databases">
        <title>Reclassification of Massilia species as members of the genera Telluria, Duganella, Pseudoduganella, Mokoshia gen. nov. and Zemynaea gen. nov. using orthogonal and non-orthogonal genome-based approaches.</title>
        <authorList>
            <person name="Bowman J.P."/>
        </authorList>
    </citation>
    <scope>NUCLEOTIDE SEQUENCE [LARGE SCALE GENOMIC DNA]</scope>
    <source>
        <strain evidence="7 8">LMG 28164</strain>
    </source>
</reference>
<dbReference type="EMBL" id="JANUGX010000001">
    <property type="protein sequence ID" value="MCS0587743.1"/>
    <property type="molecule type" value="Genomic_DNA"/>
</dbReference>
<dbReference type="CDD" id="cd07984">
    <property type="entry name" value="LPLAT_LABLAT-like"/>
    <property type="match status" value="1"/>
</dbReference>
<accession>A0ABT2A0N5</accession>
<dbReference type="Pfam" id="PF03279">
    <property type="entry name" value="Lip_A_acyltrans"/>
    <property type="match status" value="1"/>
</dbReference>
<dbReference type="GO" id="GO:0016746">
    <property type="term" value="F:acyltransferase activity"/>
    <property type="evidence" value="ECO:0007669"/>
    <property type="project" value="UniProtKB-KW"/>
</dbReference>
<dbReference type="PIRSF" id="PIRSF028561">
    <property type="entry name" value="Ac_Trasf"/>
    <property type="match status" value="1"/>
</dbReference>
<comment type="subcellular location">
    <subcellularLocation>
        <location evidence="1">Cell inner membrane</location>
    </subcellularLocation>
</comment>
<dbReference type="InterPro" id="IPR004960">
    <property type="entry name" value="LipA_acyltrans"/>
</dbReference>
<keyword evidence="4" id="KW-0808">Transferase</keyword>
<sequence length="317" mass="35442">MAYLNKATDTRHWAAIEEASFVAGMRLLFWVCRVFGRWPFRVVLYPVLLWYVLTQPRARRASGGYLARVGAPHGVLGVTRHFGAFAEAILDKMLLWGGLFDFSRVRLHGAAPLLEMVEQGRGALLVCSHLGNLDLCRALSLRTPGLKVTVLVHTRHAQAFNDMLARLDPRSQLNLMQVTDMSPAMAMQLSERIARGEFVVIAGDRVPVSSNPRVALASFLGQEAAFPVGPWVMASVLGCPAYAMFATRSGDGGHELHFELLRERVSLPRRGRDAALTELAGDYARRLEHHVRRTPLEWFNFYDFWHVTGSERANAAH</sequence>
<evidence type="ECO:0000313" key="7">
    <source>
        <dbReference type="EMBL" id="MCS0587743.1"/>
    </source>
</evidence>
<name>A0ABT2A0N5_9BURK</name>
<keyword evidence="8" id="KW-1185">Reference proteome</keyword>
<dbReference type="Proteomes" id="UP001205560">
    <property type="component" value="Unassembled WGS sequence"/>
</dbReference>
<dbReference type="PANTHER" id="PTHR30606">
    <property type="entry name" value="LIPID A BIOSYNTHESIS LAUROYL ACYLTRANSFERASE"/>
    <property type="match status" value="1"/>
</dbReference>